<protein>
    <submittedName>
        <fullName evidence="1">Uncharacterized protein</fullName>
    </submittedName>
</protein>
<name>A0A3M0KPU7_HIRRU</name>
<proteinExistence type="predicted"/>
<reference evidence="1 2" key="1">
    <citation type="submission" date="2018-07" db="EMBL/GenBank/DDBJ databases">
        <title>A high quality draft genome assembly of the barn swallow (H. rustica rustica).</title>
        <authorList>
            <person name="Formenti G."/>
            <person name="Chiara M."/>
            <person name="Poveda L."/>
            <person name="Francoijs K.-J."/>
            <person name="Bonisoli-Alquati A."/>
            <person name="Canova L."/>
            <person name="Gianfranceschi L."/>
            <person name="Horner D.S."/>
            <person name="Saino N."/>
        </authorList>
    </citation>
    <scope>NUCLEOTIDE SEQUENCE [LARGE SCALE GENOMIC DNA]</scope>
    <source>
        <strain evidence="1">Chelidonia</strain>
        <tissue evidence="1">Blood</tissue>
    </source>
</reference>
<accession>A0A3M0KPU7</accession>
<evidence type="ECO:0000313" key="2">
    <source>
        <dbReference type="Proteomes" id="UP000269221"/>
    </source>
</evidence>
<keyword evidence="2" id="KW-1185">Reference proteome</keyword>
<sequence>MVLLAGFGGQYVLPVAPPALSAPPADTQHSATEGHNDGMRKMRPVELGSQQTKGCLDITFLYKAPYMHMATYVYVETILIL</sequence>
<comment type="caution">
    <text evidence="1">The sequence shown here is derived from an EMBL/GenBank/DDBJ whole genome shotgun (WGS) entry which is preliminary data.</text>
</comment>
<organism evidence="1 2">
    <name type="scientific">Hirundo rustica rustica</name>
    <dbReference type="NCBI Taxonomy" id="333673"/>
    <lineage>
        <taxon>Eukaryota</taxon>
        <taxon>Metazoa</taxon>
        <taxon>Chordata</taxon>
        <taxon>Craniata</taxon>
        <taxon>Vertebrata</taxon>
        <taxon>Euteleostomi</taxon>
        <taxon>Archelosauria</taxon>
        <taxon>Archosauria</taxon>
        <taxon>Dinosauria</taxon>
        <taxon>Saurischia</taxon>
        <taxon>Theropoda</taxon>
        <taxon>Coelurosauria</taxon>
        <taxon>Aves</taxon>
        <taxon>Neognathae</taxon>
        <taxon>Neoaves</taxon>
        <taxon>Telluraves</taxon>
        <taxon>Australaves</taxon>
        <taxon>Passeriformes</taxon>
        <taxon>Sylvioidea</taxon>
        <taxon>Hirundinidae</taxon>
        <taxon>Hirundo</taxon>
    </lineage>
</organism>
<gene>
    <name evidence="1" type="ORF">DUI87_07471</name>
</gene>
<dbReference type="Proteomes" id="UP000269221">
    <property type="component" value="Unassembled WGS sequence"/>
</dbReference>
<dbReference type="AlphaFoldDB" id="A0A3M0KPU7"/>
<evidence type="ECO:0000313" key="1">
    <source>
        <dbReference type="EMBL" id="RMC15282.1"/>
    </source>
</evidence>
<dbReference type="EMBL" id="QRBI01000104">
    <property type="protein sequence ID" value="RMC15282.1"/>
    <property type="molecule type" value="Genomic_DNA"/>
</dbReference>